<dbReference type="AlphaFoldDB" id="I2GT51"/>
<evidence type="ECO:0000313" key="3">
    <source>
        <dbReference type="Proteomes" id="UP000009309"/>
    </source>
</evidence>
<dbReference type="STRING" id="1185876.BN8_06482"/>
<protein>
    <submittedName>
        <fullName evidence="2">Uncharacterized protein</fullName>
    </submittedName>
</protein>
<name>I2GT51_9BACT</name>
<proteinExistence type="predicted"/>
<organism evidence="2 3">
    <name type="scientific">Fibrisoma limi BUZ 3</name>
    <dbReference type="NCBI Taxonomy" id="1185876"/>
    <lineage>
        <taxon>Bacteria</taxon>
        <taxon>Pseudomonadati</taxon>
        <taxon>Bacteroidota</taxon>
        <taxon>Cytophagia</taxon>
        <taxon>Cytophagales</taxon>
        <taxon>Spirosomataceae</taxon>
        <taxon>Fibrisoma</taxon>
    </lineage>
</organism>
<dbReference type="EMBL" id="CAIT01000010">
    <property type="protein sequence ID" value="CCH57080.1"/>
    <property type="molecule type" value="Genomic_DNA"/>
</dbReference>
<dbReference type="eggNOG" id="ENOG5033M3H">
    <property type="taxonomic scope" value="Bacteria"/>
</dbReference>
<keyword evidence="1" id="KW-0472">Membrane</keyword>
<feature type="transmembrane region" description="Helical" evidence="1">
    <location>
        <begin position="95"/>
        <end position="113"/>
    </location>
</feature>
<comment type="caution">
    <text evidence="2">The sequence shown here is derived from an EMBL/GenBank/DDBJ whole genome shotgun (WGS) entry which is preliminary data.</text>
</comment>
<accession>I2GT51</accession>
<gene>
    <name evidence="2" type="ORF">BN8_06482</name>
</gene>
<evidence type="ECO:0000313" key="2">
    <source>
        <dbReference type="EMBL" id="CCH57080.1"/>
    </source>
</evidence>
<sequence>MVRSCINLLITNPKIDKQKGLTYELSGLSTNGDRSSPNSIVWRLMSLIANEVPCSGLQTTLSDFASRGFVVFLLLIQLTTNTTRTKNANAMKSNAFLRLAVLAAFFATASFTAQAQPTTNRKPLTIAREGSWVVEWNPKDRHCTVRFYNDKQQLIYEETMSRRLNIARRQTQRNLNAALEQAMFVWNETHKMPTDRQWVAIQFDKN</sequence>
<evidence type="ECO:0000256" key="1">
    <source>
        <dbReference type="SAM" id="Phobius"/>
    </source>
</evidence>
<dbReference type="Proteomes" id="UP000009309">
    <property type="component" value="Unassembled WGS sequence"/>
</dbReference>
<keyword evidence="3" id="KW-1185">Reference proteome</keyword>
<keyword evidence="1" id="KW-1133">Transmembrane helix</keyword>
<reference evidence="2 3" key="1">
    <citation type="journal article" date="2012" name="J. Bacteriol.">
        <title>Genome Sequence of the Filamentous Bacterium Fibrisoma limi BUZ 3T.</title>
        <authorList>
            <person name="Filippini M."/>
            <person name="Qi W."/>
            <person name="Jaenicke S."/>
            <person name="Goesmann A."/>
            <person name="Smits T.H."/>
            <person name="Bagheri H.C."/>
        </authorList>
    </citation>
    <scope>NUCLEOTIDE SEQUENCE [LARGE SCALE GENOMIC DNA]</scope>
    <source>
        <strain evidence="3">BUZ 3T</strain>
    </source>
</reference>
<keyword evidence="1" id="KW-0812">Transmembrane</keyword>